<dbReference type="RefSeq" id="WP_221026363.1">
    <property type="nucleotide sequence ID" value="NZ_JAIEZQ010000003.1"/>
</dbReference>
<reference evidence="1 2" key="1">
    <citation type="submission" date="2021-08" db="EMBL/GenBank/DDBJ databases">
        <title>Nocardioides bacterium WL0053 sp. nov., isolated from the sediment.</title>
        <authorList>
            <person name="Wang L."/>
            <person name="Zhang D."/>
            <person name="Zhang A."/>
        </authorList>
    </citation>
    <scope>NUCLEOTIDE SEQUENCE [LARGE SCALE GENOMIC DNA]</scope>
    <source>
        <strain evidence="1 2">WL0053</strain>
    </source>
</reference>
<evidence type="ECO:0000313" key="1">
    <source>
        <dbReference type="EMBL" id="MBY9076566.1"/>
    </source>
</evidence>
<gene>
    <name evidence="1" type="ORF">K1X13_17155</name>
</gene>
<dbReference type="EMBL" id="JAIEZQ010000003">
    <property type="protein sequence ID" value="MBY9076566.1"/>
    <property type="molecule type" value="Genomic_DNA"/>
</dbReference>
<keyword evidence="2" id="KW-1185">Reference proteome</keyword>
<evidence type="ECO:0000313" key="2">
    <source>
        <dbReference type="Proteomes" id="UP000754710"/>
    </source>
</evidence>
<name>A0ABS7RNM7_9ACTN</name>
<dbReference type="Proteomes" id="UP000754710">
    <property type="component" value="Unassembled WGS sequence"/>
</dbReference>
<comment type="caution">
    <text evidence="1">The sequence shown here is derived from an EMBL/GenBank/DDBJ whole genome shotgun (WGS) entry which is preliminary data.</text>
</comment>
<sequence length="65" mass="7061">MNTTTIAAPVDDPHVELWRFERLRAAHCPPDVAMTLATSRDVDLHRALGLLAGGCPPETAQDILL</sequence>
<proteinExistence type="predicted"/>
<organism evidence="1 2">
    <name type="scientific">Nocardioides jiangsuensis</name>
    <dbReference type="NCBI Taxonomy" id="2866161"/>
    <lineage>
        <taxon>Bacteria</taxon>
        <taxon>Bacillati</taxon>
        <taxon>Actinomycetota</taxon>
        <taxon>Actinomycetes</taxon>
        <taxon>Propionibacteriales</taxon>
        <taxon>Nocardioidaceae</taxon>
        <taxon>Nocardioides</taxon>
    </lineage>
</organism>
<accession>A0ABS7RNM7</accession>
<protein>
    <submittedName>
        <fullName evidence="1">Uncharacterized protein</fullName>
    </submittedName>
</protein>